<protein>
    <submittedName>
        <fullName evidence="4">TerB N-terminal domain-containing protein</fullName>
    </submittedName>
</protein>
<proteinExistence type="predicted"/>
<gene>
    <name evidence="4" type="ORF">H8S47_05655</name>
</gene>
<reference evidence="4 5" key="1">
    <citation type="submission" date="2020-08" db="EMBL/GenBank/DDBJ databases">
        <title>Putative novel bacterial strains isolated from necrotic wheat leaf tissues caused by Xanthomonas translucens.</title>
        <authorList>
            <person name="Tambong J.T."/>
        </authorList>
    </citation>
    <scope>NUCLEOTIDE SEQUENCE [LARGE SCALE GENOMIC DNA]</scope>
    <source>
        <strain evidence="5">DOAB 1063</strain>
    </source>
</reference>
<dbReference type="InterPro" id="IPR025266">
    <property type="entry name" value="TerB_N"/>
</dbReference>
<dbReference type="InterPro" id="IPR028932">
    <property type="entry name" value="TerB-C"/>
</dbReference>
<feature type="domain" description="TerB N-terminal" evidence="2">
    <location>
        <begin position="23"/>
        <end position="212"/>
    </location>
</feature>
<dbReference type="Pfam" id="PF15615">
    <property type="entry name" value="TerB_C"/>
    <property type="match status" value="1"/>
</dbReference>
<dbReference type="Pfam" id="PF13208">
    <property type="entry name" value="TerB_N"/>
    <property type="match status" value="1"/>
</dbReference>
<dbReference type="Pfam" id="PF05099">
    <property type="entry name" value="TerB"/>
    <property type="match status" value="1"/>
</dbReference>
<dbReference type="Proteomes" id="UP000597613">
    <property type="component" value="Unassembled WGS sequence"/>
</dbReference>
<organism evidence="4 5">
    <name type="scientific">Sphingomonas albertensis</name>
    <dbReference type="NCBI Taxonomy" id="2762591"/>
    <lineage>
        <taxon>Bacteria</taxon>
        <taxon>Pseudomonadati</taxon>
        <taxon>Pseudomonadota</taxon>
        <taxon>Alphaproteobacteria</taxon>
        <taxon>Sphingomonadales</taxon>
        <taxon>Sphingomonadaceae</taxon>
        <taxon>Sphingomonas</taxon>
    </lineage>
</organism>
<feature type="domain" description="Co-chaperone DjlA N-terminal" evidence="1">
    <location>
        <begin position="430"/>
        <end position="535"/>
    </location>
</feature>
<comment type="caution">
    <text evidence="4">The sequence shown here is derived from an EMBL/GenBank/DDBJ whole genome shotgun (WGS) entry which is preliminary data.</text>
</comment>
<accession>A0ABR7AL23</accession>
<dbReference type="CDD" id="cd07176">
    <property type="entry name" value="terB"/>
    <property type="match status" value="1"/>
</dbReference>
<dbReference type="EMBL" id="JACONT010000008">
    <property type="protein sequence ID" value="MBC3941171.1"/>
    <property type="molecule type" value="Genomic_DNA"/>
</dbReference>
<evidence type="ECO:0000259" key="2">
    <source>
        <dbReference type="Pfam" id="PF13208"/>
    </source>
</evidence>
<name>A0ABR7AL23_9SPHN</name>
<dbReference type="InterPro" id="IPR029024">
    <property type="entry name" value="TerB-like"/>
</dbReference>
<evidence type="ECO:0000313" key="5">
    <source>
        <dbReference type="Proteomes" id="UP000597613"/>
    </source>
</evidence>
<evidence type="ECO:0000259" key="3">
    <source>
        <dbReference type="Pfam" id="PF15615"/>
    </source>
</evidence>
<dbReference type="RefSeq" id="WP_187502947.1">
    <property type="nucleotide sequence ID" value="NZ_CP162536.1"/>
</dbReference>
<dbReference type="Gene3D" id="1.10.3680.10">
    <property type="entry name" value="TerB-like"/>
    <property type="match status" value="1"/>
</dbReference>
<evidence type="ECO:0000313" key="4">
    <source>
        <dbReference type="EMBL" id="MBC3941171.1"/>
    </source>
</evidence>
<keyword evidence="5" id="KW-1185">Reference proteome</keyword>
<feature type="domain" description="TerB-C" evidence="3">
    <location>
        <begin position="572"/>
        <end position="687"/>
    </location>
</feature>
<dbReference type="InterPro" id="IPR007791">
    <property type="entry name" value="DjlA_N"/>
</dbReference>
<dbReference type="SUPFAM" id="SSF158682">
    <property type="entry name" value="TerB-like"/>
    <property type="match status" value="1"/>
</dbReference>
<sequence>MPPVSTRRTRADVDPRWILGPETWEVGSVNFEARLLYVGNQHHPYAYPRHPSLIDPALPVAASYSSSDAVMTWNIDYSAFEPAVRRGYLEWLAAGRTGGASPAFAKLYFHGLERRLLFEDARADAPLILAELRRLMQFYGDDYNFGPAAAKLIDLTSVISKEEGPPTRPSLSLRNGYELPLKLRIELGERVAAGDALDADAALCWLLATPDTWPRMPVTRCFEEFLDLWRRRFAQSYPTGLRVRVPKARIDYRYQSATGFHVDLKLADVPDLSGTTAPIVRLREMMNACSDELGSYSRMIGSDATARGSIAAAALLPRDMADGPSGEPLRVARTRLNLTPGEPTLTTADAVMEIVGLAPVGGNGTIGSASQKQLAQRLDAMAVGFEPDRRHGATGSMTGNSAVGLFEIGGAAQEMGDDPAYAIARSVVDVAILAASSDGSIVQAELLAIGEHVAGLTELGDHARRRLAAHVAVVAKQPPKVSAALKRLADMPADAKRAVAAAAAATILADGQILPAEVRFLENLYKVLGLPADDVYGVLHRGGEPDAPVSVMPARAEAGVALPPREPGADLGIDVARLARIRSETSDVSKLLASIFVEDEVAEPAKSEIVAVGRYPGLDAAHAALLASIVVGSITSRAQFDVAARAERLGAEGAIETLNEWAFDQFDEPVLDDSESLVIPSHILPLLQPMDAS</sequence>
<evidence type="ECO:0000259" key="1">
    <source>
        <dbReference type="Pfam" id="PF05099"/>
    </source>
</evidence>